<feature type="transmembrane region" description="Helical" evidence="1">
    <location>
        <begin position="49"/>
        <end position="77"/>
    </location>
</feature>
<keyword evidence="1" id="KW-0812">Transmembrane</keyword>
<feature type="non-terminal residue" evidence="2">
    <location>
        <position position="1"/>
    </location>
</feature>
<keyword evidence="1" id="KW-0472">Membrane</keyword>
<accession>A0A382YDZ2</accession>
<dbReference type="PANTHER" id="PTHR43470">
    <property type="entry name" value="PHOSPHATE TRANSPORT SYSTEM PERMEASE PROTEIN PSTA-RELATED"/>
    <property type="match status" value="1"/>
</dbReference>
<organism evidence="2">
    <name type="scientific">marine metagenome</name>
    <dbReference type="NCBI Taxonomy" id="408172"/>
    <lineage>
        <taxon>unclassified sequences</taxon>
        <taxon>metagenomes</taxon>
        <taxon>ecological metagenomes</taxon>
    </lineage>
</organism>
<dbReference type="PANTHER" id="PTHR43470:SF3">
    <property type="entry name" value="PHOSPHATE TRANSPORT SYSTEM PERMEASE PROTEIN PSTA-RELATED"/>
    <property type="match status" value="1"/>
</dbReference>
<protein>
    <recommendedName>
        <fullName evidence="3">Phosphate ABC transporter, permease protein PstA</fullName>
    </recommendedName>
</protein>
<proteinExistence type="predicted"/>
<dbReference type="EMBL" id="UINC01174782">
    <property type="protein sequence ID" value="SVD81075.1"/>
    <property type="molecule type" value="Genomic_DNA"/>
</dbReference>
<keyword evidence="1" id="KW-1133">Transmembrane helix</keyword>
<feature type="transmembrane region" description="Helical" evidence="1">
    <location>
        <begin position="7"/>
        <end position="29"/>
    </location>
</feature>
<dbReference type="AlphaFoldDB" id="A0A382YDZ2"/>
<sequence>VLAFTGTITFLIVVLLVFILGIMFVKGLPSFHAGFLFEESRDFGQSGGIFYQAVGTLILMATAVLWSLPVALGSVLFQTEYLSRSGKFKTFLTQL</sequence>
<evidence type="ECO:0000256" key="1">
    <source>
        <dbReference type="SAM" id="Phobius"/>
    </source>
</evidence>
<name>A0A382YDZ2_9ZZZZ</name>
<feature type="non-terminal residue" evidence="2">
    <location>
        <position position="95"/>
    </location>
</feature>
<gene>
    <name evidence="2" type="ORF">METZ01_LOCUS433929</name>
</gene>
<evidence type="ECO:0008006" key="3">
    <source>
        <dbReference type="Google" id="ProtNLM"/>
    </source>
</evidence>
<reference evidence="2" key="1">
    <citation type="submission" date="2018-05" db="EMBL/GenBank/DDBJ databases">
        <authorList>
            <person name="Lanie J.A."/>
            <person name="Ng W.-L."/>
            <person name="Kazmierczak K.M."/>
            <person name="Andrzejewski T.M."/>
            <person name="Davidsen T.M."/>
            <person name="Wayne K.J."/>
            <person name="Tettelin H."/>
            <person name="Glass J.I."/>
            <person name="Rusch D."/>
            <person name="Podicherti R."/>
            <person name="Tsui H.-C.T."/>
            <person name="Winkler M.E."/>
        </authorList>
    </citation>
    <scope>NUCLEOTIDE SEQUENCE</scope>
</reference>
<evidence type="ECO:0000313" key="2">
    <source>
        <dbReference type="EMBL" id="SVD81075.1"/>
    </source>
</evidence>